<evidence type="ECO:0000256" key="7">
    <source>
        <dbReference type="ARBA" id="ARBA00023125"/>
    </source>
</evidence>
<dbReference type="InterPro" id="IPR032566">
    <property type="entry name" value="Znf-C2HE"/>
</dbReference>
<evidence type="ECO:0000313" key="12">
    <source>
        <dbReference type="EMBL" id="KAK7794575.1"/>
    </source>
</evidence>
<evidence type="ECO:0000256" key="3">
    <source>
        <dbReference type="ARBA" id="ARBA00022763"/>
    </source>
</evidence>
<dbReference type="PROSITE" id="PS00892">
    <property type="entry name" value="HIT_1"/>
    <property type="match status" value="1"/>
</dbReference>
<evidence type="ECO:0000259" key="11">
    <source>
        <dbReference type="PROSITE" id="PS51084"/>
    </source>
</evidence>
<dbReference type="InterPro" id="IPR011146">
    <property type="entry name" value="HIT-like"/>
</dbReference>
<name>A0AAN9Z4E1_9ORTH</name>
<protein>
    <recommendedName>
        <fullName evidence="11">HIT domain-containing protein</fullName>
    </recommendedName>
</protein>
<proteinExistence type="predicted"/>
<gene>
    <name evidence="12" type="ORF">R5R35_003591</name>
</gene>
<dbReference type="GO" id="GO:0033699">
    <property type="term" value="F:DNA 5'-adenosine monophosphate hydrolase activity"/>
    <property type="evidence" value="ECO:0007669"/>
    <property type="project" value="TreeGrafter"/>
</dbReference>
<dbReference type="GO" id="GO:0003697">
    <property type="term" value="F:single-stranded DNA binding"/>
    <property type="evidence" value="ECO:0007669"/>
    <property type="project" value="TreeGrafter"/>
</dbReference>
<dbReference type="Proteomes" id="UP001378592">
    <property type="component" value="Unassembled WGS sequence"/>
</dbReference>
<dbReference type="InterPro" id="IPR019808">
    <property type="entry name" value="Histidine_triad_CS"/>
</dbReference>
<dbReference type="PANTHER" id="PTHR12486:SF4">
    <property type="entry name" value="APRATAXIN"/>
    <property type="match status" value="1"/>
</dbReference>
<dbReference type="InterPro" id="IPR036265">
    <property type="entry name" value="HIT-like_sf"/>
</dbReference>
<keyword evidence="13" id="KW-1185">Reference proteome</keyword>
<evidence type="ECO:0000256" key="8">
    <source>
        <dbReference type="ARBA" id="ARBA00023204"/>
    </source>
</evidence>
<feature type="domain" description="HIT" evidence="11">
    <location>
        <begin position="94"/>
        <end position="196"/>
    </location>
</feature>
<keyword evidence="5" id="KW-0378">Hydrolase</keyword>
<evidence type="ECO:0000256" key="5">
    <source>
        <dbReference type="ARBA" id="ARBA00022801"/>
    </source>
</evidence>
<comment type="subcellular location">
    <subcellularLocation>
        <location evidence="1">Nucleus</location>
    </subcellularLocation>
</comment>
<keyword evidence="7" id="KW-0238">DNA-binding</keyword>
<dbReference type="Pfam" id="PF16278">
    <property type="entry name" value="zf-C2HE"/>
    <property type="match status" value="1"/>
</dbReference>
<comment type="caution">
    <text evidence="12">The sequence shown here is derived from an EMBL/GenBank/DDBJ whole genome shotgun (WGS) entry which is preliminary data.</text>
</comment>
<dbReference type="InterPro" id="IPR013087">
    <property type="entry name" value="Znf_C2H2_type"/>
</dbReference>
<organism evidence="12 13">
    <name type="scientific">Gryllus longicercus</name>
    <dbReference type="NCBI Taxonomy" id="2509291"/>
    <lineage>
        <taxon>Eukaryota</taxon>
        <taxon>Metazoa</taxon>
        <taxon>Ecdysozoa</taxon>
        <taxon>Arthropoda</taxon>
        <taxon>Hexapoda</taxon>
        <taxon>Insecta</taxon>
        <taxon>Pterygota</taxon>
        <taxon>Neoptera</taxon>
        <taxon>Polyneoptera</taxon>
        <taxon>Orthoptera</taxon>
        <taxon>Ensifera</taxon>
        <taxon>Gryllidea</taxon>
        <taxon>Grylloidea</taxon>
        <taxon>Gryllidae</taxon>
        <taxon>Gryllinae</taxon>
        <taxon>Gryllus</taxon>
    </lineage>
</organism>
<dbReference type="GO" id="GO:0005634">
    <property type="term" value="C:nucleus"/>
    <property type="evidence" value="ECO:0007669"/>
    <property type="project" value="UniProtKB-SubCell"/>
</dbReference>
<evidence type="ECO:0000256" key="4">
    <source>
        <dbReference type="ARBA" id="ARBA00022771"/>
    </source>
</evidence>
<reference evidence="12 13" key="1">
    <citation type="submission" date="2024-03" db="EMBL/GenBank/DDBJ databases">
        <title>The genome assembly and annotation of the cricket Gryllus longicercus Weissman &amp; Gray.</title>
        <authorList>
            <person name="Szrajer S."/>
            <person name="Gray D."/>
            <person name="Ylla G."/>
        </authorList>
    </citation>
    <scope>NUCLEOTIDE SEQUENCE [LARGE SCALE GENOMIC DNA]</scope>
    <source>
        <strain evidence="12">DAG 2021-001</strain>
        <tissue evidence="12">Whole body minus gut</tissue>
    </source>
</reference>
<keyword evidence="8" id="KW-0234">DNA repair</keyword>
<dbReference type="PANTHER" id="PTHR12486">
    <property type="entry name" value="APRATAXIN-RELATED"/>
    <property type="match status" value="1"/>
</dbReference>
<keyword evidence="3" id="KW-0227">DNA damage</keyword>
<dbReference type="GO" id="GO:0008270">
    <property type="term" value="F:zinc ion binding"/>
    <property type="evidence" value="ECO:0007669"/>
    <property type="project" value="UniProtKB-KW"/>
</dbReference>
<dbReference type="Gene3D" id="3.30.428.10">
    <property type="entry name" value="HIT-like"/>
    <property type="match status" value="1"/>
</dbReference>
<dbReference type="PROSITE" id="PS51084">
    <property type="entry name" value="HIT_2"/>
    <property type="match status" value="1"/>
</dbReference>
<evidence type="ECO:0000256" key="10">
    <source>
        <dbReference type="PROSITE-ProRule" id="PRU00464"/>
    </source>
</evidence>
<dbReference type="AlphaFoldDB" id="A0AAN9Z4E1"/>
<dbReference type="PROSITE" id="PS00028">
    <property type="entry name" value="ZINC_FINGER_C2H2_1"/>
    <property type="match status" value="1"/>
</dbReference>
<evidence type="ECO:0000256" key="2">
    <source>
        <dbReference type="ARBA" id="ARBA00022723"/>
    </source>
</evidence>
<dbReference type="GO" id="GO:0003725">
    <property type="term" value="F:double-stranded RNA binding"/>
    <property type="evidence" value="ECO:0007669"/>
    <property type="project" value="TreeGrafter"/>
</dbReference>
<dbReference type="SUPFAM" id="SSF54197">
    <property type="entry name" value="HIT-like"/>
    <property type="match status" value="1"/>
</dbReference>
<keyword evidence="9" id="KW-0539">Nucleus</keyword>
<keyword evidence="2" id="KW-0479">Metal-binding</keyword>
<accession>A0AAN9Z4E1</accession>
<dbReference type="GO" id="GO:1990165">
    <property type="term" value="F:single-strand break-containing DNA binding"/>
    <property type="evidence" value="ECO:0007669"/>
    <property type="project" value="TreeGrafter"/>
</dbReference>
<dbReference type="GO" id="GO:0030983">
    <property type="term" value="F:mismatched DNA binding"/>
    <property type="evidence" value="ECO:0007669"/>
    <property type="project" value="TreeGrafter"/>
</dbReference>
<evidence type="ECO:0000256" key="6">
    <source>
        <dbReference type="ARBA" id="ARBA00022833"/>
    </source>
</evidence>
<keyword evidence="4" id="KW-0863">Zinc-finger</keyword>
<dbReference type="FunFam" id="3.30.428.10:FF:000004">
    <property type="entry name" value="aprataxin isoform X2"/>
    <property type="match status" value="1"/>
</dbReference>
<evidence type="ECO:0000313" key="13">
    <source>
        <dbReference type="Proteomes" id="UP001378592"/>
    </source>
</evidence>
<dbReference type="Pfam" id="PF11969">
    <property type="entry name" value="DcpS_C"/>
    <property type="match status" value="1"/>
</dbReference>
<sequence length="274" mass="31777">MESSDVTMNFNYNYAPTPAPWCGYTNSVSLPNIPHCWHHSYNPACFCGGWECCPEQYSQYYSHYSAPYPNTDAMKRRSENSNNVEEPAKKTFWAAGLLAAMEDPQCIVKQDDKIVIIQDKYPKAEFHYLVLPREDISSINKLNREHLPLLEHMEAVGQEIAKEHPNHKFQFGYHALASMIRLHLHVISDDFNSLSLKTKKHWNSFTTSFFISSQDLIEIIKRDGKAKEISRSHAKELMDTPLKCHKCKMMLSNMPKLKQHLLVHRLKEKHATEK</sequence>
<comment type="caution">
    <text evidence="10">Lacks conserved residue(s) required for the propagation of feature annotation.</text>
</comment>
<dbReference type="EMBL" id="JAZDUA010000328">
    <property type="protein sequence ID" value="KAK7794575.1"/>
    <property type="molecule type" value="Genomic_DNA"/>
</dbReference>
<keyword evidence="6" id="KW-0862">Zinc</keyword>
<evidence type="ECO:0000256" key="9">
    <source>
        <dbReference type="ARBA" id="ARBA00023242"/>
    </source>
</evidence>
<evidence type="ECO:0000256" key="1">
    <source>
        <dbReference type="ARBA" id="ARBA00004123"/>
    </source>
</evidence>
<dbReference type="GO" id="GO:0000012">
    <property type="term" value="P:single strand break repair"/>
    <property type="evidence" value="ECO:0007669"/>
    <property type="project" value="TreeGrafter"/>
</dbReference>